<sequence length="137" mass="15181">MFCFLTARLLLTHKLNQTHQLTRLIENRETLTPKSIECPSLSLESIHHIHGSNSLPPSMLSVGNSITNHILKKDLENTTSLLIDQATDTLHATPASQTPNRWLRDSLDVVAEDLTVPFGSSLAQSFTSFSTPRHGEP</sequence>
<proteinExistence type="evidence at transcript level"/>
<dbReference type="EMBL" id="BT143952">
    <property type="protein sequence ID" value="AFK43746.1"/>
    <property type="molecule type" value="mRNA"/>
</dbReference>
<protein>
    <submittedName>
        <fullName evidence="1">Uncharacterized protein</fullName>
    </submittedName>
</protein>
<dbReference type="AlphaFoldDB" id="I3SU04"/>
<evidence type="ECO:0000313" key="1">
    <source>
        <dbReference type="EMBL" id="AFK43746.1"/>
    </source>
</evidence>
<organism evidence="1">
    <name type="scientific">Lotus japonicus</name>
    <name type="common">Lotus corniculatus var. japonicus</name>
    <dbReference type="NCBI Taxonomy" id="34305"/>
    <lineage>
        <taxon>Eukaryota</taxon>
        <taxon>Viridiplantae</taxon>
        <taxon>Streptophyta</taxon>
        <taxon>Embryophyta</taxon>
        <taxon>Tracheophyta</taxon>
        <taxon>Spermatophyta</taxon>
        <taxon>Magnoliopsida</taxon>
        <taxon>eudicotyledons</taxon>
        <taxon>Gunneridae</taxon>
        <taxon>Pentapetalae</taxon>
        <taxon>rosids</taxon>
        <taxon>fabids</taxon>
        <taxon>Fabales</taxon>
        <taxon>Fabaceae</taxon>
        <taxon>Papilionoideae</taxon>
        <taxon>50 kb inversion clade</taxon>
        <taxon>NPAAA clade</taxon>
        <taxon>Hologalegina</taxon>
        <taxon>robinioid clade</taxon>
        <taxon>Loteae</taxon>
        <taxon>Lotus</taxon>
    </lineage>
</organism>
<accession>I3SU04</accession>
<name>I3SU04_LOTJA</name>
<reference evidence="1" key="1">
    <citation type="submission" date="2012-05" db="EMBL/GenBank/DDBJ databases">
        <authorList>
            <person name="Krishnakumar V."/>
            <person name="Cheung F."/>
            <person name="Xiao Y."/>
            <person name="Chan A."/>
            <person name="Moskal W.A."/>
            <person name="Town C.D."/>
        </authorList>
    </citation>
    <scope>NUCLEOTIDE SEQUENCE</scope>
</reference>